<gene>
    <name evidence="2" type="ORF">ACFQ38_12980</name>
</gene>
<feature type="transmembrane region" description="Helical" evidence="1">
    <location>
        <begin position="72"/>
        <end position="97"/>
    </location>
</feature>
<dbReference type="RefSeq" id="WP_381481350.1">
    <property type="nucleotide sequence ID" value="NZ_JBHTLT010000106.1"/>
</dbReference>
<organism evidence="2 3">
    <name type="scientific">Sporosarcina contaminans</name>
    <dbReference type="NCBI Taxonomy" id="633403"/>
    <lineage>
        <taxon>Bacteria</taxon>
        <taxon>Bacillati</taxon>
        <taxon>Bacillota</taxon>
        <taxon>Bacilli</taxon>
        <taxon>Bacillales</taxon>
        <taxon>Caryophanaceae</taxon>
        <taxon>Sporosarcina</taxon>
    </lineage>
</organism>
<dbReference type="PANTHER" id="PTHR41771:SF1">
    <property type="entry name" value="MEMBRANE PROTEIN"/>
    <property type="match status" value="1"/>
</dbReference>
<dbReference type="Proteomes" id="UP001597231">
    <property type="component" value="Unassembled WGS sequence"/>
</dbReference>
<feature type="transmembrane region" description="Helical" evidence="1">
    <location>
        <begin position="42"/>
        <end position="60"/>
    </location>
</feature>
<accession>A0ABW3U010</accession>
<sequence length="104" mass="11596">MDVAISIAFSMPEMLKRKPFMNRKELFKSGLTVGRDICGYEYVVFFAFFGGYLALLLWFGEIANFKIFSAEIIGILCAGMGVAIGLPLASGINAYLLTKKRKKR</sequence>
<dbReference type="PANTHER" id="PTHR41771">
    <property type="entry name" value="MEMBRANE PROTEIN-RELATED"/>
    <property type="match status" value="1"/>
</dbReference>
<dbReference type="Pfam" id="PF07907">
    <property type="entry name" value="YibE_F"/>
    <property type="match status" value="1"/>
</dbReference>
<evidence type="ECO:0000256" key="1">
    <source>
        <dbReference type="SAM" id="Phobius"/>
    </source>
</evidence>
<keyword evidence="1" id="KW-0472">Membrane</keyword>
<evidence type="ECO:0000313" key="3">
    <source>
        <dbReference type="Proteomes" id="UP001597231"/>
    </source>
</evidence>
<keyword evidence="3" id="KW-1185">Reference proteome</keyword>
<dbReference type="InterPro" id="IPR012507">
    <property type="entry name" value="YibE_F"/>
</dbReference>
<protein>
    <submittedName>
        <fullName evidence="2">YibE/F family protein</fullName>
    </submittedName>
</protein>
<keyword evidence="1" id="KW-0812">Transmembrane</keyword>
<evidence type="ECO:0000313" key="2">
    <source>
        <dbReference type="EMBL" id="MFD1206005.1"/>
    </source>
</evidence>
<reference evidence="3" key="1">
    <citation type="journal article" date="2019" name="Int. J. Syst. Evol. Microbiol.">
        <title>The Global Catalogue of Microorganisms (GCM) 10K type strain sequencing project: providing services to taxonomists for standard genome sequencing and annotation.</title>
        <authorList>
            <consortium name="The Broad Institute Genomics Platform"/>
            <consortium name="The Broad Institute Genome Sequencing Center for Infectious Disease"/>
            <person name="Wu L."/>
            <person name="Ma J."/>
        </authorList>
    </citation>
    <scope>NUCLEOTIDE SEQUENCE [LARGE SCALE GENOMIC DNA]</scope>
    <source>
        <strain evidence="3">CCUG 53915</strain>
    </source>
</reference>
<keyword evidence="1" id="KW-1133">Transmembrane helix</keyword>
<dbReference type="EMBL" id="JBHTLT010000106">
    <property type="protein sequence ID" value="MFD1206005.1"/>
    <property type="molecule type" value="Genomic_DNA"/>
</dbReference>
<proteinExistence type="predicted"/>
<comment type="caution">
    <text evidence="2">The sequence shown here is derived from an EMBL/GenBank/DDBJ whole genome shotgun (WGS) entry which is preliminary data.</text>
</comment>
<name>A0ABW3U010_9BACL</name>